<comment type="caution">
    <text evidence="1">The sequence shown here is derived from an EMBL/GenBank/DDBJ whole genome shotgun (WGS) entry which is preliminary data.</text>
</comment>
<proteinExistence type="predicted"/>
<dbReference type="EMBL" id="BLXT01000208">
    <property type="protein sequence ID" value="GFN75002.1"/>
    <property type="molecule type" value="Genomic_DNA"/>
</dbReference>
<gene>
    <name evidence="1" type="ORF">PoB_000150800</name>
</gene>
<protein>
    <submittedName>
        <fullName evidence="1">Uncharacterized protein</fullName>
    </submittedName>
</protein>
<organism evidence="1 2">
    <name type="scientific">Plakobranchus ocellatus</name>
    <dbReference type="NCBI Taxonomy" id="259542"/>
    <lineage>
        <taxon>Eukaryota</taxon>
        <taxon>Metazoa</taxon>
        <taxon>Spiralia</taxon>
        <taxon>Lophotrochozoa</taxon>
        <taxon>Mollusca</taxon>
        <taxon>Gastropoda</taxon>
        <taxon>Heterobranchia</taxon>
        <taxon>Euthyneura</taxon>
        <taxon>Panpulmonata</taxon>
        <taxon>Sacoglossa</taxon>
        <taxon>Placobranchoidea</taxon>
        <taxon>Plakobranchidae</taxon>
        <taxon>Plakobranchus</taxon>
    </lineage>
</organism>
<dbReference type="Proteomes" id="UP000735302">
    <property type="component" value="Unassembled WGS sequence"/>
</dbReference>
<evidence type="ECO:0000313" key="2">
    <source>
        <dbReference type="Proteomes" id="UP000735302"/>
    </source>
</evidence>
<sequence>MTLLAIEKQKETNTVYPELQGEASDWESVEHDITKEGSDLDTQNADMALGPLGRPWLCFSEFPPPHRQFLHAFDRKIILPLFHVTVASYSSIAL</sequence>
<dbReference type="AlphaFoldDB" id="A0AAV3XXB1"/>
<evidence type="ECO:0000313" key="1">
    <source>
        <dbReference type="EMBL" id="GFN75002.1"/>
    </source>
</evidence>
<accession>A0AAV3XXB1</accession>
<reference evidence="1 2" key="1">
    <citation type="journal article" date="2021" name="Elife">
        <title>Chloroplast acquisition without the gene transfer in kleptoplastic sea slugs, Plakobranchus ocellatus.</title>
        <authorList>
            <person name="Maeda T."/>
            <person name="Takahashi S."/>
            <person name="Yoshida T."/>
            <person name="Shimamura S."/>
            <person name="Takaki Y."/>
            <person name="Nagai Y."/>
            <person name="Toyoda A."/>
            <person name="Suzuki Y."/>
            <person name="Arimoto A."/>
            <person name="Ishii H."/>
            <person name="Satoh N."/>
            <person name="Nishiyama T."/>
            <person name="Hasebe M."/>
            <person name="Maruyama T."/>
            <person name="Minagawa J."/>
            <person name="Obokata J."/>
            <person name="Shigenobu S."/>
        </authorList>
    </citation>
    <scope>NUCLEOTIDE SEQUENCE [LARGE SCALE GENOMIC DNA]</scope>
</reference>
<name>A0AAV3XXB1_9GAST</name>
<keyword evidence="2" id="KW-1185">Reference proteome</keyword>